<feature type="transmembrane region" description="Helical" evidence="6">
    <location>
        <begin position="322"/>
        <end position="340"/>
    </location>
</feature>
<feature type="transmembrane region" description="Helical" evidence="6">
    <location>
        <begin position="187"/>
        <end position="206"/>
    </location>
</feature>
<dbReference type="Pfam" id="PF02653">
    <property type="entry name" value="BPD_transp_2"/>
    <property type="match status" value="1"/>
</dbReference>
<gene>
    <name evidence="7" type="ORF">CHL78_005215</name>
</gene>
<sequence length="356" mass="39076">MRRRRNGTMEKAKKFIVKNFVPITFLVLCLLGIMLSNVSVNFLGAELYKRVMRNTIMMLALLVPIMAGMGINFSIVIGALCSQFATVIIIDRKIEGITGFIAVIIISLIMAYICGNIIGYILNRSKGREMITSLVIGLLGTSIYNLIFMAGYGTIITPNNDKIMLSSGIGVQSMIDLKPMKAIILEYPLIPIVFIILVTLIIKYIVGTKLGSKLKAVGSNMQNAYSLGIDVDKSRKQAIIISTMIASVGHLMFIFDIGSLNVYTGHLNVDVFACAALLAGGATLNKANLKNVFVGVVLFHTLFIVSPLAGKALFENAAIGEYFRSFIAYSTIVFSLMINIHNEKKEKIYTQQVHLQ</sequence>
<keyword evidence="8" id="KW-1185">Reference proteome</keyword>
<dbReference type="PANTHER" id="PTHR32196:SF15">
    <property type="entry name" value="SUGAR ABC TRANSPORTER PERMEASE PROTEIN"/>
    <property type="match status" value="1"/>
</dbReference>
<feature type="transmembrane region" description="Helical" evidence="6">
    <location>
        <begin position="56"/>
        <end position="85"/>
    </location>
</feature>
<evidence type="ECO:0000256" key="1">
    <source>
        <dbReference type="ARBA" id="ARBA00004651"/>
    </source>
</evidence>
<feature type="transmembrane region" description="Helical" evidence="6">
    <location>
        <begin position="238"/>
        <end position="255"/>
    </location>
</feature>
<feature type="transmembrane region" description="Helical" evidence="6">
    <location>
        <begin position="20"/>
        <end position="44"/>
    </location>
</feature>
<keyword evidence="4 6" id="KW-1133">Transmembrane helix</keyword>
<feature type="transmembrane region" description="Helical" evidence="6">
    <location>
        <begin position="292"/>
        <end position="310"/>
    </location>
</feature>
<dbReference type="EMBL" id="NOJY02000006">
    <property type="protein sequence ID" value="RDY28589.1"/>
    <property type="molecule type" value="Genomic_DNA"/>
</dbReference>
<evidence type="ECO:0000256" key="3">
    <source>
        <dbReference type="ARBA" id="ARBA00022692"/>
    </source>
</evidence>
<feature type="transmembrane region" description="Helical" evidence="6">
    <location>
        <begin position="267"/>
        <end position="285"/>
    </location>
</feature>
<dbReference type="GO" id="GO:0022857">
    <property type="term" value="F:transmembrane transporter activity"/>
    <property type="evidence" value="ECO:0007669"/>
    <property type="project" value="InterPro"/>
</dbReference>
<comment type="subcellular location">
    <subcellularLocation>
        <location evidence="1">Cell membrane</location>
        <topology evidence="1">Multi-pass membrane protein</topology>
    </subcellularLocation>
</comment>
<evidence type="ECO:0000256" key="2">
    <source>
        <dbReference type="ARBA" id="ARBA00022475"/>
    </source>
</evidence>
<name>A0A371J752_9FIRM</name>
<comment type="caution">
    <text evidence="7">The sequence shown here is derived from an EMBL/GenBank/DDBJ whole genome shotgun (WGS) entry which is preliminary data.</text>
</comment>
<dbReference type="AlphaFoldDB" id="A0A371J752"/>
<dbReference type="Proteomes" id="UP000215694">
    <property type="component" value="Unassembled WGS sequence"/>
</dbReference>
<evidence type="ECO:0000313" key="7">
    <source>
        <dbReference type="EMBL" id="RDY28589.1"/>
    </source>
</evidence>
<protein>
    <submittedName>
        <fullName evidence="7">ABC transporter permease</fullName>
    </submittedName>
</protein>
<evidence type="ECO:0000313" key="8">
    <source>
        <dbReference type="Proteomes" id="UP000215694"/>
    </source>
</evidence>
<feature type="transmembrane region" description="Helical" evidence="6">
    <location>
        <begin position="134"/>
        <end position="155"/>
    </location>
</feature>
<reference evidence="7 8" key="1">
    <citation type="journal article" date="2017" name="Genome Announc.">
        <title>Draft Genome Sequence of Romboutsia weinsteinii sp. nov. Strain CCRI-19649(T) Isolated from Surface Water.</title>
        <authorList>
            <person name="Maheux A.F."/>
            <person name="Boudreau D.K."/>
            <person name="Berube E."/>
            <person name="Boissinot M."/>
            <person name="Cantin P."/>
            <person name="Raymond F."/>
            <person name="Corbeil J."/>
            <person name="Omar R.F."/>
            <person name="Bergeron M.G."/>
        </authorList>
    </citation>
    <scope>NUCLEOTIDE SEQUENCE [LARGE SCALE GENOMIC DNA]</scope>
    <source>
        <strain evidence="7 8">CCRI-19649</strain>
    </source>
</reference>
<accession>A0A371J752</accession>
<keyword evidence="3 6" id="KW-0812">Transmembrane</keyword>
<dbReference type="GO" id="GO:0005886">
    <property type="term" value="C:plasma membrane"/>
    <property type="evidence" value="ECO:0007669"/>
    <property type="project" value="UniProtKB-SubCell"/>
</dbReference>
<evidence type="ECO:0000256" key="6">
    <source>
        <dbReference type="SAM" id="Phobius"/>
    </source>
</evidence>
<feature type="transmembrane region" description="Helical" evidence="6">
    <location>
        <begin position="97"/>
        <end position="122"/>
    </location>
</feature>
<organism evidence="7 8">
    <name type="scientific">Romboutsia weinsteinii</name>
    <dbReference type="NCBI Taxonomy" id="2020949"/>
    <lineage>
        <taxon>Bacteria</taxon>
        <taxon>Bacillati</taxon>
        <taxon>Bacillota</taxon>
        <taxon>Clostridia</taxon>
        <taxon>Peptostreptococcales</taxon>
        <taxon>Peptostreptococcaceae</taxon>
        <taxon>Romboutsia</taxon>
    </lineage>
</organism>
<keyword evidence="2" id="KW-1003">Cell membrane</keyword>
<evidence type="ECO:0000256" key="5">
    <source>
        <dbReference type="ARBA" id="ARBA00023136"/>
    </source>
</evidence>
<evidence type="ECO:0000256" key="4">
    <source>
        <dbReference type="ARBA" id="ARBA00022989"/>
    </source>
</evidence>
<dbReference type="PANTHER" id="PTHR32196">
    <property type="entry name" value="ABC TRANSPORTER PERMEASE PROTEIN YPHD-RELATED-RELATED"/>
    <property type="match status" value="1"/>
</dbReference>
<dbReference type="InterPro" id="IPR001851">
    <property type="entry name" value="ABC_transp_permease"/>
</dbReference>
<proteinExistence type="predicted"/>
<keyword evidence="5 6" id="KW-0472">Membrane</keyword>